<protein>
    <submittedName>
        <fullName evidence="2">Uncharacterized protein</fullName>
    </submittedName>
</protein>
<keyword evidence="1" id="KW-0732">Signal</keyword>
<feature type="signal peptide" evidence="1">
    <location>
        <begin position="1"/>
        <end position="21"/>
    </location>
</feature>
<organism evidence="2 3">
    <name type="scientific">Macrophomina phaseolina</name>
    <dbReference type="NCBI Taxonomy" id="35725"/>
    <lineage>
        <taxon>Eukaryota</taxon>
        <taxon>Fungi</taxon>
        <taxon>Dikarya</taxon>
        <taxon>Ascomycota</taxon>
        <taxon>Pezizomycotina</taxon>
        <taxon>Dothideomycetes</taxon>
        <taxon>Dothideomycetes incertae sedis</taxon>
        <taxon>Botryosphaeriales</taxon>
        <taxon>Botryosphaeriaceae</taxon>
        <taxon>Macrophomina</taxon>
    </lineage>
</organism>
<sequence length="410" mass="45017">MRLKLVMRWGFLLSAAANCLALPAPGSVHSNALAVRASTDLAKRALQDYFWVKPGGLDQGGCFDPVAQGDSTTYKDKLDKAREEALAMADGAVDALKMLLEDKPKEDDSASKDEFNKAMKWRKAQKSLLDLFDIEVNEREKPDGDAKKKIESMIKNLEAFTETRNAPAPENLKSKPRMYCGDQGFSWVKPNEESPLPSKKAAGAGGAWYARGMANKDKTKSIPGKLMEVPPGGSTDAFCKPQLNRAAITIEAHNIMVFCDKGLKYATTQEEQKGAITDGTELTKVRSTSRTFFHESLHLEAQLEDTPIVTFKEGASAPEYEADGKTVKRGGEDGKKRVYGYLASYNLARFVPSVGDPDESDGEDTAMGDGVYDGPTNTVECYVFFALSMFHDQWAWEGNKGTAVKMPYKT</sequence>
<reference evidence="2 3" key="1">
    <citation type="journal article" date="2021" name="Nat. Commun.">
        <title>Genetic determinants of endophytism in the Arabidopsis root mycobiome.</title>
        <authorList>
            <person name="Mesny F."/>
            <person name="Miyauchi S."/>
            <person name="Thiergart T."/>
            <person name="Pickel B."/>
            <person name="Atanasova L."/>
            <person name="Karlsson M."/>
            <person name="Huettel B."/>
            <person name="Barry K.W."/>
            <person name="Haridas S."/>
            <person name="Chen C."/>
            <person name="Bauer D."/>
            <person name="Andreopoulos W."/>
            <person name="Pangilinan J."/>
            <person name="LaButti K."/>
            <person name="Riley R."/>
            <person name="Lipzen A."/>
            <person name="Clum A."/>
            <person name="Drula E."/>
            <person name="Henrissat B."/>
            <person name="Kohler A."/>
            <person name="Grigoriev I.V."/>
            <person name="Martin F.M."/>
            <person name="Hacquard S."/>
        </authorList>
    </citation>
    <scope>NUCLEOTIDE SEQUENCE [LARGE SCALE GENOMIC DNA]</scope>
    <source>
        <strain evidence="2 3">MPI-SDFR-AT-0080</strain>
    </source>
</reference>
<keyword evidence="3" id="KW-1185">Reference proteome</keyword>
<accession>A0ABQ8GWJ0</accession>
<name>A0ABQ8GWJ0_9PEZI</name>
<evidence type="ECO:0000313" key="2">
    <source>
        <dbReference type="EMBL" id="KAH7065619.1"/>
    </source>
</evidence>
<dbReference type="EMBL" id="JAGTJR010000001">
    <property type="protein sequence ID" value="KAH7065619.1"/>
    <property type="molecule type" value="Genomic_DNA"/>
</dbReference>
<evidence type="ECO:0000313" key="3">
    <source>
        <dbReference type="Proteomes" id="UP000774617"/>
    </source>
</evidence>
<comment type="caution">
    <text evidence="2">The sequence shown here is derived from an EMBL/GenBank/DDBJ whole genome shotgun (WGS) entry which is preliminary data.</text>
</comment>
<evidence type="ECO:0000256" key="1">
    <source>
        <dbReference type="SAM" id="SignalP"/>
    </source>
</evidence>
<dbReference type="Proteomes" id="UP000774617">
    <property type="component" value="Unassembled WGS sequence"/>
</dbReference>
<feature type="chain" id="PRO_5045869219" evidence="1">
    <location>
        <begin position="22"/>
        <end position="410"/>
    </location>
</feature>
<proteinExistence type="predicted"/>
<gene>
    <name evidence="2" type="ORF">B0J12DRAFT_693934</name>
</gene>